<keyword evidence="3" id="KW-1185">Reference proteome</keyword>
<dbReference type="EMBL" id="JASAOF010000019">
    <property type="protein sequence ID" value="MDI2031649.1"/>
    <property type="molecule type" value="Genomic_DNA"/>
</dbReference>
<dbReference type="RefSeq" id="WP_281457921.1">
    <property type="nucleotide sequence ID" value="NZ_JASAOF010000019.1"/>
</dbReference>
<protein>
    <submittedName>
        <fullName evidence="2">DUF397 domain-containing protein</fullName>
    </submittedName>
</protein>
<name>A0ABT6PUF8_9PSEU</name>
<evidence type="ECO:0000313" key="2">
    <source>
        <dbReference type="EMBL" id="MDI2031649.1"/>
    </source>
</evidence>
<evidence type="ECO:0000259" key="1">
    <source>
        <dbReference type="Pfam" id="PF04149"/>
    </source>
</evidence>
<gene>
    <name evidence="2" type="ORF">QFW96_23675</name>
</gene>
<reference evidence="2 3" key="1">
    <citation type="submission" date="2023-04" db="EMBL/GenBank/DDBJ databases">
        <title>Draft genome sequence of Saccharopolyspora sp. TS4A08 isolated from sweet potato rhizospheric soil.</title>
        <authorList>
            <person name="Suksaard P."/>
            <person name="Duangmal K."/>
        </authorList>
    </citation>
    <scope>NUCLEOTIDE SEQUENCE [LARGE SCALE GENOMIC DNA]</scope>
    <source>
        <strain evidence="2 3">TS4A08</strain>
    </source>
</reference>
<feature type="domain" description="DUF397" evidence="1">
    <location>
        <begin position="4"/>
        <end position="54"/>
    </location>
</feature>
<dbReference type="Pfam" id="PF04149">
    <property type="entry name" value="DUF397"/>
    <property type="match status" value="1"/>
</dbReference>
<comment type="caution">
    <text evidence="2">The sequence shown here is derived from an EMBL/GenBank/DDBJ whole genome shotgun (WGS) entry which is preliminary data.</text>
</comment>
<dbReference type="Proteomes" id="UP001237595">
    <property type="component" value="Unassembled WGS sequence"/>
</dbReference>
<accession>A0ABT6PUF8</accession>
<sequence length="56" mass="6401">MIDDWRTSSHSGQEGNCVEVGWSADQVGVRDTKDRDGGTLRFETEVWQRFLRSLDA</sequence>
<dbReference type="InterPro" id="IPR007278">
    <property type="entry name" value="DUF397"/>
</dbReference>
<organism evidence="2 3">
    <name type="scientific">Saccharopolyspora ipomoeae</name>
    <dbReference type="NCBI Taxonomy" id="3042027"/>
    <lineage>
        <taxon>Bacteria</taxon>
        <taxon>Bacillati</taxon>
        <taxon>Actinomycetota</taxon>
        <taxon>Actinomycetes</taxon>
        <taxon>Pseudonocardiales</taxon>
        <taxon>Pseudonocardiaceae</taxon>
        <taxon>Saccharopolyspora</taxon>
    </lineage>
</organism>
<evidence type="ECO:0000313" key="3">
    <source>
        <dbReference type="Proteomes" id="UP001237595"/>
    </source>
</evidence>
<proteinExistence type="predicted"/>